<dbReference type="Proteomes" id="UP000648239">
    <property type="component" value="Unassembled WGS sequence"/>
</dbReference>
<evidence type="ECO:0000259" key="6">
    <source>
        <dbReference type="Pfam" id="PF00881"/>
    </source>
</evidence>
<accession>A0A8J7C2A6</accession>
<name>A0A8J7C2A6_9BACT</name>
<dbReference type="Pfam" id="PF00881">
    <property type="entry name" value="Nitroreductase"/>
    <property type="match status" value="1"/>
</dbReference>
<evidence type="ECO:0000313" key="8">
    <source>
        <dbReference type="Proteomes" id="UP000648239"/>
    </source>
</evidence>
<organism evidence="7 8">
    <name type="scientific">Candidatus Polarisedimenticola svalbardensis</name>
    <dbReference type="NCBI Taxonomy" id="2886004"/>
    <lineage>
        <taxon>Bacteria</taxon>
        <taxon>Pseudomonadati</taxon>
        <taxon>Acidobacteriota</taxon>
        <taxon>Candidatus Polarisedimenticolia</taxon>
        <taxon>Candidatus Polarisedimenticolales</taxon>
        <taxon>Candidatus Polarisedimenticolaceae</taxon>
        <taxon>Candidatus Polarisedimenticola</taxon>
    </lineage>
</organism>
<evidence type="ECO:0000256" key="4">
    <source>
        <dbReference type="ARBA" id="ARBA00022643"/>
    </source>
</evidence>
<comment type="similarity">
    <text evidence="2">Belongs to the nitroreductase family.</text>
</comment>
<evidence type="ECO:0000256" key="3">
    <source>
        <dbReference type="ARBA" id="ARBA00022630"/>
    </source>
</evidence>
<comment type="cofactor">
    <cofactor evidence="1">
        <name>FMN</name>
        <dbReference type="ChEBI" id="CHEBI:58210"/>
    </cofactor>
</comment>
<dbReference type="AlphaFoldDB" id="A0A8J7C2A6"/>
<feature type="domain" description="Nitroreductase" evidence="6">
    <location>
        <begin position="54"/>
        <end position="146"/>
    </location>
</feature>
<dbReference type="InterPro" id="IPR000415">
    <property type="entry name" value="Nitroreductase-like"/>
</dbReference>
<dbReference type="Gene3D" id="3.40.109.10">
    <property type="entry name" value="NADH Oxidase"/>
    <property type="match status" value="1"/>
</dbReference>
<evidence type="ECO:0000256" key="5">
    <source>
        <dbReference type="ARBA" id="ARBA00023002"/>
    </source>
</evidence>
<proteinExistence type="inferred from homology"/>
<dbReference type="PANTHER" id="PTHR43673">
    <property type="entry name" value="NAD(P)H NITROREDUCTASE YDGI-RELATED"/>
    <property type="match status" value="1"/>
</dbReference>
<evidence type="ECO:0000256" key="1">
    <source>
        <dbReference type="ARBA" id="ARBA00001917"/>
    </source>
</evidence>
<sequence length="166" mass="19136">MESREELDLLLKELVKDYAFLVKGFSNPLARQVSRLSAGAEDYRVLKSYIVDLARYANQAYHRDGTDRYMYRAPVLMLFHGDRRAMSYEENAHLVCHHAMLAAVSLGLGSTIIGMVPPIVDRSKLLRERYGIPKGNKVMTSLILGYPRYRYRKSIRRDLKAVRIID</sequence>
<evidence type="ECO:0000313" key="7">
    <source>
        <dbReference type="EMBL" id="MBD3868955.1"/>
    </source>
</evidence>
<gene>
    <name evidence="7" type="ORF">IFK94_12580</name>
</gene>
<dbReference type="GO" id="GO:0016491">
    <property type="term" value="F:oxidoreductase activity"/>
    <property type="evidence" value="ECO:0007669"/>
    <property type="project" value="UniProtKB-KW"/>
</dbReference>
<comment type="caution">
    <text evidence="7">The sequence shown here is derived from an EMBL/GenBank/DDBJ whole genome shotgun (WGS) entry which is preliminary data.</text>
</comment>
<evidence type="ECO:0000256" key="2">
    <source>
        <dbReference type="ARBA" id="ARBA00007118"/>
    </source>
</evidence>
<keyword evidence="4" id="KW-0288">FMN</keyword>
<dbReference type="SUPFAM" id="SSF55469">
    <property type="entry name" value="FMN-dependent nitroreductase-like"/>
    <property type="match status" value="1"/>
</dbReference>
<protein>
    <submittedName>
        <fullName evidence="7">Nitroreductase family protein</fullName>
    </submittedName>
</protein>
<keyword evidence="3" id="KW-0285">Flavoprotein</keyword>
<reference evidence="7 8" key="1">
    <citation type="submission" date="2020-08" db="EMBL/GenBank/DDBJ databases">
        <title>Acidobacteriota in marine sediments use diverse sulfur dissimilation pathways.</title>
        <authorList>
            <person name="Wasmund K."/>
        </authorList>
    </citation>
    <scope>NUCLEOTIDE SEQUENCE [LARGE SCALE GENOMIC DNA]</scope>
    <source>
        <strain evidence="7">MAG AM4</strain>
    </source>
</reference>
<keyword evidence="5" id="KW-0560">Oxidoreductase</keyword>
<dbReference type="EMBL" id="JACXWD010000051">
    <property type="protein sequence ID" value="MBD3868955.1"/>
    <property type="molecule type" value="Genomic_DNA"/>
</dbReference>
<dbReference type="PANTHER" id="PTHR43673:SF2">
    <property type="entry name" value="NITROREDUCTASE"/>
    <property type="match status" value="1"/>
</dbReference>
<dbReference type="InterPro" id="IPR029479">
    <property type="entry name" value="Nitroreductase"/>
</dbReference>